<dbReference type="PANTHER" id="PTHR34501">
    <property type="entry name" value="PROTEIN YDDL-RELATED"/>
    <property type="match status" value="1"/>
</dbReference>
<evidence type="ECO:0000256" key="1">
    <source>
        <dbReference type="ARBA" id="ARBA00004571"/>
    </source>
</evidence>
<dbReference type="CDD" id="cd00342">
    <property type="entry name" value="gram_neg_porins"/>
    <property type="match status" value="1"/>
</dbReference>
<evidence type="ECO:0000256" key="5">
    <source>
        <dbReference type="ARBA" id="ARBA00022692"/>
    </source>
</evidence>
<dbReference type="AlphaFoldDB" id="A0A0J1D3C9"/>
<evidence type="ECO:0000256" key="2">
    <source>
        <dbReference type="ARBA" id="ARBA00011233"/>
    </source>
</evidence>
<dbReference type="GO" id="GO:0046930">
    <property type="term" value="C:pore complex"/>
    <property type="evidence" value="ECO:0007669"/>
    <property type="project" value="UniProtKB-KW"/>
</dbReference>
<dbReference type="PANTHER" id="PTHR34501:SF9">
    <property type="entry name" value="MAJOR OUTER MEMBRANE PROTEIN P.IA"/>
    <property type="match status" value="1"/>
</dbReference>
<reference evidence="13 14" key="1">
    <citation type="journal article" date="2015" name="Genome Announc.">
        <title>Draft Genome Sequence of Burkholderia sp. Strain PML1(12), an Ectomycorrhizosphere-Inhabiting Bacterium with Effective Mineral-Weathering Ability.</title>
        <authorList>
            <person name="Uroz S."/>
            <person name="Oger P."/>
        </authorList>
    </citation>
    <scope>NUCLEOTIDE SEQUENCE [LARGE SCALE GENOMIC DNA]</scope>
    <source>
        <strain evidence="14">PML1(12)</strain>
    </source>
</reference>
<accession>A0A0J1D3C9</accession>
<evidence type="ECO:0000256" key="3">
    <source>
        <dbReference type="ARBA" id="ARBA00022448"/>
    </source>
</evidence>
<feature type="domain" description="Porin" evidence="12">
    <location>
        <begin position="12"/>
        <end position="344"/>
    </location>
</feature>
<proteinExistence type="predicted"/>
<dbReference type="Pfam" id="PF13609">
    <property type="entry name" value="Porin_4"/>
    <property type="match status" value="1"/>
</dbReference>
<comment type="subunit">
    <text evidence="2">Homotrimer.</text>
</comment>
<evidence type="ECO:0000313" key="14">
    <source>
        <dbReference type="Proteomes" id="UP000035963"/>
    </source>
</evidence>
<evidence type="ECO:0000259" key="12">
    <source>
        <dbReference type="Pfam" id="PF13609"/>
    </source>
</evidence>
<comment type="subcellular location">
    <subcellularLocation>
        <location evidence="1">Cell outer membrane</location>
        <topology evidence="1">Multi-pass membrane protein</topology>
    </subcellularLocation>
</comment>
<comment type="caution">
    <text evidence="13">The sequence shown here is derived from an EMBL/GenBank/DDBJ whole genome shotgun (WGS) entry which is preliminary data.</text>
</comment>
<keyword evidence="3" id="KW-0813">Transport</keyword>
<dbReference type="GO" id="GO:0006811">
    <property type="term" value="P:monoatomic ion transport"/>
    <property type="evidence" value="ECO:0007669"/>
    <property type="project" value="UniProtKB-KW"/>
</dbReference>
<dbReference type="InterPro" id="IPR033900">
    <property type="entry name" value="Gram_neg_porin_domain"/>
</dbReference>
<dbReference type="EMBL" id="AEJF01000051">
    <property type="protein sequence ID" value="KLU27220.1"/>
    <property type="molecule type" value="Genomic_DNA"/>
</dbReference>
<keyword evidence="8" id="KW-0626">Porin</keyword>
<dbReference type="GO" id="GO:0009279">
    <property type="term" value="C:cell outer membrane"/>
    <property type="evidence" value="ECO:0007669"/>
    <property type="project" value="UniProtKB-SubCell"/>
</dbReference>
<gene>
    <name evidence="13" type="ORF">EOS_05835</name>
</gene>
<feature type="signal peptide" evidence="11">
    <location>
        <begin position="1"/>
        <end position="24"/>
    </location>
</feature>
<evidence type="ECO:0000256" key="6">
    <source>
        <dbReference type="ARBA" id="ARBA00022729"/>
    </source>
</evidence>
<evidence type="ECO:0000256" key="4">
    <source>
        <dbReference type="ARBA" id="ARBA00022452"/>
    </source>
</evidence>
<evidence type="ECO:0000256" key="7">
    <source>
        <dbReference type="ARBA" id="ARBA00023065"/>
    </source>
</evidence>
<sequence length="376" mass="39920">MFKMRRKVLVTATLLGSIASTAHAQSSVTLYGLVDSAIGYTSNMGSTNGHINHGIQALPGAMSANRWGLLGFEDIGGGTQATFRLENGFNIQNGALGQGGRMFGRSAYVGLVNNSWGTVTAGRQYMPFQEDVGNEMAALYMSGYTFHPYDSDDMNCTFRPNNAIKYTTPTIAGFTAKALYAFSNLPGQINTNRLWSGSADYVNGPVHLDAGFFTVTQPGYSTAGAEASDNTYGALPTIAAGGIAKHTVWGAGGTYTFGSLLASIIYTNAAFDATVGGALKFNNYETSLRYQVTPATVLTAAYLYTTQRSTVAAGGNTHYNQGALGINYFLSKTTDLYSNVVYQRAAGTAHAWILNGTAASSNNSQFMALVGIRKKF</sequence>
<dbReference type="InterPro" id="IPR023614">
    <property type="entry name" value="Porin_dom_sf"/>
</dbReference>
<feature type="chain" id="PRO_5005249423" description="Porin domain-containing protein" evidence="11">
    <location>
        <begin position="25"/>
        <end position="376"/>
    </location>
</feature>
<evidence type="ECO:0000256" key="8">
    <source>
        <dbReference type="ARBA" id="ARBA00023114"/>
    </source>
</evidence>
<dbReference type="PRINTS" id="PR00184">
    <property type="entry name" value="NEISSPPORIN"/>
</dbReference>
<keyword evidence="7" id="KW-0406">Ion transport</keyword>
<dbReference type="InterPro" id="IPR050298">
    <property type="entry name" value="Gram-neg_bact_OMP"/>
</dbReference>
<keyword evidence="10" id="KW-0998">Cell outer membrane</keyword>
<keyword evidence="6 11" id="KW-0732">Signal</keyword>
<keyword evidence="9" id="KW-0472">Membrane</keyword>
<dbReference type="GO" id="GO:0015288">
    <property type="term" value="F:porin activity"/>
    <property type="evidence" value="ECO:0007669"/>
    <property type="project" value="UniProtKB-KW"/>
</dbReference>
<evidence type="ECO:0000256" key="10">
    <source>
        <dbReference type="ARBA" id="ARBA00023237"/>
    </source>
</evidence>
<dbReference type="Gene3D" id="2.40.160.10">
    <property type="entry name" value="Porin"/>
    <property type="match status" value="1"/>
</dbReference>
<keyword evidence="14" id="KW-1185">Reference proteome</keyword>
<evidence type="ECO:0000313" key="13">
    <source>
        <dbReference type="EMBL" id="KLU27220.1"/>
    </source>
</evidence>
<keyword evidence="5" id="KW-0812">Transmembrane</keyword>
<dbReference type="InterPro" id="IPR002299">
    <property type="entry name" value="Porin_Neis"/>
</dbReference>
<organism evidence="13 14">
    <name type="scientific">Caballeronia mineralivorans PML1(12)</name>
    <dbReference type="NCBI Taxonomy" id="908627"/>
    <lineage>
        <taxon>Bacteria</taxon>
        <taxon>Pseudomonadati</taxon>
        <taxon>Pseudomonadota</taxon>
        <taxon>Betaproteobacteria</taxon>
        <taxon>Burkholderiales</taxon>
        <taxon>Burkholderiaceae</taxon>
        <taxon>Caballeronia</taxon>
    </lineage>
</organism>
<evidence type="ECO:0000256" key="11">
    <source>
        <dbReference type="SAM" id="SignalP"/>
    </source>
</evidence>
<name>A0A0J1D3C9_9BURK</name>
<protein>
    <recommendedName>
        <fullName evidence="12">Porin domain-containing protein</fullName>
    </recommendedName>
</protein>
<dbReference type="Proteomes" id="UP000035963">
    <property type="component" value="Unassembled WGS sequence"/>
</dbReference>
<keyword evidence="4" id="KW-1134">Transmembrane beta strand</keyword>
<evidence type="ECO:0000256" key="9">
    <source>
        <dbReference type="ARBA" id="ARBA00023136"/>
    </source>
</evidence>
<dbReference type="SUPFAM" id="SSF56935">
    <property type="entry name" value="Porins"/>
    <property type="match status" value="1"/>
</dbReference>
<dbReference type="PATRIC" id="fig|908627.4.peg.1294"/>